<keyword evidence="1" id="KW-0723">Serine/threonine-protein kinase</keyword>
<dbReference type="Proteomes" id="UP000838756">
    <property type="component" value="Unassembled WGS sequence"/>
</dbReference>
<keyword evidence="5" id="KW-0067">ATP-binding</keyword>
<dbReference type="PANTHER" id="PTHR24056:SF246">
    <property type="entry name" value="ECDYSONE-INDUCED PROTEIN 63E, ISOFORM N"/>
    <property type="match status" value="1"/>
</dbReference>
<dbReference type="GO" id="GO:0004693">
    <property type="term" value="F:cyclin-dependent protein serine/threonine kinase activity"/>
    <property type="evidence" value="ECO:0007669"/>
    <property type="project" value="TreeGrafter"/>
</dbReference>
<dbReference type="PANTHER" id="PTHR24056">
    <property type="entry name" value="CELL DIVISION PROTEIN KINASE"/>
    <property type="match status" value="1"/>
</dbReference>
<dbReference type="AlphaFoldDB" id="A0A8S4S384"/>
<gene>
    <name evidence="7" type="primary">jg8704</name>
    <name evidence="7" type="ORF">PAEG_LOCUS21091</name>
</gene>
<dbReference type="InterPro" id="IPR000719">
    <property type="entry name" value="Prot_kinase_dom"/>
</dbReference>
<feature type="domain" description="Protein kinase" evidence="6">
    <location>
        <begin position="1"/>
        <end position="108"/>
    </location>
</feature>
<accession>A0A8S4S384</accession>
<evidence type="ECO:0000259" key="6">
    <source>
        <dbReference type="PROSITE" id="PS50011"/>
    </source>
</evidence>
<keyword evidence="3" id="KW-0547">Nucleotide-binding</keyword>
<evidence type="ECO:0000256" key="3">
    <source>
        <dbReference type="ARBA" id="ARBA00022741"/>
    </source>
</evidence>
<dbReference type="GO" id="GO:0005634">
    <property type="term" value="C:nucleus"/>
    <property type="evidence" value="ECO:0007669"/>
    <property type="project" value="TreeGrafter"/>
</dbReference>
<protein>
    <submittedName>
        <fullName evidence="7">Jg8704 protein</fullName>
    </submittedName>
</protein>
<proteinExistence type="predicted"/>
<dbReference type="GO" id="GO:0005737">
    <property type="term" value="C:cytoplasm"/>
    <property type="evidence" value="ECO:0007669"/>
    <property type="project" value="TreeGrafter"/>
</dbReference>
<evidence type="ECO:0000256" key="1">
    <source>
        <dbReference type="ARBA" id="ARBA00022527"/>
    </source>
</evidence>
<keyword evidence="2" id="KW-0808">Transferase</keyword>
<dbReference type="InterPro" id="IPR050108">
    <property type="entry name" value="CDK"/>
</dbReference>
<sequence>MWGVGCIFVEMLCGVPTFPGVRDTNDQLDKIFKVVGTPTEESWIGVSRLPGLRAHVGRWGACPARPLAAAFPRLRDAGRDAQRLAASLLQPDPTRRLSAPRALMHEYFASLPSRLSHLPDEVSIFTVEGVCLHPED</sequence>
<dbReference type="Gene3D" id="1.10.510.10">
    <property type="entry name" value="Transferase(Phosphotransferase) domain 1"/>
    <property type="match status" value="1"/>
</dbReference>
<name>A0A8S4S384_9NEOP</name>
<evidence type="ECO:0000256" key="5">
    <source>
        <dbReference type="ARBA" id="ARBA00022840"/>
    </source>
</evidence>
<keyword evidence="4" id="KW-0418">Kinase</keyword>
<comment type="caution">
    <text evidence="7">The sequence shown here is derived from an EMBL/GenBank/DDBJ whole genome shotgun (WGS) entry which is preliminary data.</text>
</comment>
<organism evidence="7 8">
    <name type="scientific">Pararge aegeria aegeria</name>
    <dbReference type="NCBI Taxonomy" id="348720"/>
    <lineage>
        <taxon>Eukaryota</taxon>
        <taxon>Metazoa</taxon>
        <taxon>Ecdysozoa</taxon>
        <taxon>Arthropoda</taxon>
        <taxon>Hexapoda</taxon>
        <taxon>Insecta</taxon>
        <taxon>Pterygota</taxon>
        <taxon>Neoptera</taxon>
        <taxon>Endopterygota</taxon>
        <taxon>Lepidoptera</taxon>
        <taxon>Glossata</taxon>
        <taxon>Ditrysia</taxon>
        <taxon>Papilionoidea</taxon>
        <taxon>Nymphalidae</taxon>
        <taxon>Satyrinae</taxon>
        <taxon>Satyrini</taxon>
        <taxon>Parargina</taxon>
        <taxon>Pararge</taxon>
    </lineage>
</organism>
<dbReference type="GO" id="GO:0005524">
    <property type="term" value="F:ATP binding"/>
    <property type="evidence" value="ECO:0007669"/>
    <property type="project" value="UniProtKB-KW"/>
</dbReference>
<reference evidence="7" key="1">
    <citation type="submission" date="2022-03" db="EMBL/GenBank/DDBJ databases">
        <authorList>
            <person name="Lindestad O."/>
        </authorList>
    </citation>
    <scope>NUCLEOTIDE SEQUENCE</scope>
</reference>
<dbReference type="Pfam" id="PF00069">
    <property type="entry name" value="Pkinase"/>
    <property type="match status" value="1"/>
</dbReference>
<evidence type="ECO:0000256" key="4">
    <source>
        <dbReference type="ARBA" id="ARBA00022777"/>
    </source>
</evidence>
<dbReference type="SUPFAM" id="SSF56112">
    <property type="entry name" value="Protein kinase-like (PK-like)"/>
    <property type="match status" value="1"/>
</dbReference>
<dbReference type="PROSITE" id="PS50011">
    <property type="entry name" value="PROTEIN_KINASE_DOM"/>
    <property type="match status" value="1"/>
</dbReference>
<evidence type="ECO:0000313" key="7">
    <source>
        <dbReference type="EMBL" id="CAH2245441.1"/>
    </source>
</evidence>
<dbReference type="OrthoDB" id="1732493at2759"/>
<keyword evidence="8" id="KW-1185">Reference proteome</keyword>
<dbReference type="EMBL" id="CAKXAJ010025907">
    <property type="protein sequence ID" value="CAH2245441.1"/>
    <property type="molecule type" value="Genomic_DNA"/>
</dbReference>
<evidence type="ECO:0000313" key="8">
    <source>
        <dbReference type="Proteomes" id="UP000838756"/>
    </source>
</evidence>
<evidence type="ECO:0000256" key="2">
    <source>
        <dbReference type="ARBA" id="ARBA00022679"/>
    </source>
</evidence>
<dbReference type="InterPro" id="IPR011009">
    <property type="entry name" value="Kinase-like_dom_sf"/>
</dbReference>